<feature type="compositionally biased region" description="Low complexity" evidence="1">
    <location>
        <begin position="1"/>
        <end position="29"/>
    </location>
</feature>
<proteinExistence type="predicted"/>
<gene>
    <name evidence="2" type="ORF">DSTB1V02_LOCUS14839</name>
</gene>
<dbReference type="Proteomes" id="UP000677054">
    <property type="component" value="Unassembled WGS sequence"/>
</dbReference>
<feature type="non-terminal residue" evidence="2">
    <location>
        <position position="1"/>
    </location>
</feature>
<evidence type="ECO:0000313" key="2">
    <source>
        <dbReference type="EMBL" id="CAD7255094.1"/>
    </source>
</evidence>
<feature type="region of interest" description="Disordered" evidence="1">
    <location>
        <begin position="1"/>
        <end position="204"/>
    </location>
</feature>
<feature type="compositionally biased region" description="Basic and acidic residues" evidence="1">
    <location>
        <begin position="128"/>
        <end position="146"/>
    </location>
</feature>
<reference evidence="2" key="1">
    <citation type="submission" date="2020-11" db="EMBL/GenBank/DDBJ databases">
        <authorList>
            <person name="Tran Van P."/>
        </authorList>
    </citation>
    <scope>NUCLEOTIDE SEQUENCE</scope>
</reference>
<evidence type="ECO:0000313" key="3">
    <source>
        <dbReference type="Proteomes" id="UP000677054"/>
    </source>
</evidence>
<name>A0A7R9AIS6_9CRUS</name>
<dbReference type="EMBL" id="CAJPEV010017261">
    <property type="protein sequence ID" value="CAG0907482.1"/>
    <property type="molecule type" value="Genomic_DNA"/>
</dbReference>
<accession>A0A7R9AIS6</accession>
<keyword evidence="3" id="KW-1185">Reference proteome</keyword>
<protein>
    <submittedName>
        <fullName evidence="2">Uncharacterized protein</fullName>
    </submittedName>
</protein>
<organism evidence="2">
    <name type="scientific">Darwinula stevensoni</name>
    <dbReference type="NCBI Taxonomy" id="69355"/>
    <lineage>
        <taxon>Eukaryota</taxon>
        <taxon>Metazoa</taxon>
        <taxon>Ecdysozoa</taxon>
        <taxon>Arthropoda</taxon>
        <taxon>Crustacea</taxon>
        <taxon>Oligostraca</taxon>
        <taxon>Ostracoda</taxon>
        <taxon>Podocopa</taxon>
        <taxon>Podocopida</taxon>
        <taxon>Darwinulocopina</taxon>
        <taxon>Darwinuloidea</taxon>
        <taxon>Darwinulidae</taxon>
        <taxon>Darwinula</taxon>
    </lineage>
</organism>
<sequence>NWIPGGPSDDPRRPGSGWISGTPSGRPSGYSGGYQGRYPDASHPGSRGPGSGWVSGSPGRYPDDNRLSPYPDPSYPSNRFPDRSQNNRLPDRYPDWVSFTHQNGAGRRVGYLHEDRNGPEEILLMAEMKTEKPNRDSKSRNRRESIPEESNSTSGYSEESTNAEVRGPEPFTEEEPAGEVAVRGDSGPDGKGSGDGNATEGETVFTEISFVFADPNGCD</sequence>
<dbReference type="AlphaFoldDB" id="A0A7R9AIS6"/>
<dbReference type="EMBL" id="LR916779">
    <property type="protein sequence ID" value="CAD7255094.1"/>
    <property type="molecule type" value="Genomic_DNA"/>
</dbReference>
<feature type="compositionally biased region" description="Polar residues" evidence="1">
    <location>
        <begin position="148"/>
        <end position="163"/>
    </location>
</feature>
<evidence type="ECO:0000256" key="1">
    <source>
        <dbReference type="SAM" id="MobiDB-lite"/>
    </source>
</evidence>